<accession>B4REX4</accession>
<feature type="transmembrane region" description="Helical" evidence="6">
    <location>
        <begin position="7"/>
        <end position="28"/>
    </location>
</feature>
<reference evidence="7 8" key="1">
    <citation type="journal article" date="2008" name="BMC Genomics">
        <title>Complete genome of Phenylobacterium zucineum - a novel facultative intracellular bacterium isolated from human erythroleukemia cell line K562.</title>
        <authorList>
            <person name="Luo Y."/>
            <person name="Xu X."/>
            <person name="Ding Z."/>
            <person name="Liu Z."/>
            <person name="Zhang B."/>
            <person name="Yan Z."/>
            <person name="Sun J."/>
            <person name="Hu S."/>
            <person name="Hu X."/>
        </authorList>
    </citation>
    <scope>NUCLEOTIDE SEQUENCE [LARGE SCALE GENOMIC DNA]</scope>
    <source>
        <strain evidence="7 8">HLK1</strain>
    </source>
</reference>
<evidence type="ECO:0000256" key="5">
    <source>
        <dbReference type="ARBA" id="ARBA00023136"/>
    </source>
</evidence>
<comment type="subcellular location">
    <subcellularLocation>
        <location evidence="6">Cell membrane</location>
        <topology evidence="6">Multi-pass membrane protein</topology>
    </subcellularLocation>
    <subcellularLocation>
        <location evidence="1">Membrane</location>
    </subcellularLocation>
</comment>
<dbReference type="STRING" id="450851.PHZ_c0548"/>
<dbReference type="InterPro" id="IPR002994">
    <property type="entry name" value="Surf1/Shy1"/>
</dbReference>
<comment type="similarity">
    <text evidence="2 6">Belongs to the SURF1 family.</text>
</comment>
<dbReference type="Pfam" id="PF02104">
    <property type="entry name" value="SURF1"/>
    <property type="match status" value="1"/>
</dbReference>
<dbReference type="PANTHER" id="PTHR23427">
    <property type="entry name" value="SURFEIT LOCUS PROTEIN"/>
    <property type="match status" value="1"/>
</dbReference>
<evidence type="ECO:0000256" key="6">
    <source>
        <dbReference type="RuleBase" id="RU363076"/>
    </source>
</evidence>
<keyword evidence="8" id="KW-1185">Reference proteome</keyword>
<dbReference type="AlphaFoldDB" id="B4REX4"/>
<dbReference type="OrthoDB" id="6079986at2"/>
<evidence type="ECO:0000256" key="2">
    <source>
        <dbReference type="ARBA" id="ARBA00007165"/>
    </source>
</evidence>
<dbReference type="eggNOG" id="COG3346">
    <property type="taxonomic scope" value="Bacteria"/>
</dbReference>
<dbReference type="PANTHER" id="PTHR23427:SF2">
    <property type="entry name" value="SURFEIT LOCUS PROTEIN 1"/>
    <property type="match status" value="1"/>
</dbReference>
<dbReference type="PROSITE" id="PS50895">
    <property type="entry name" value="SURF1"/>
    <property type="match status" value="1"/>
</dbReference>
<evidence type="ECO:0000313" key="7">
    <source>
        <dbReference type="EMBL" id="ACG76962.1"/>
    </source>
</evidence>
<organism evidence="7 8">
    <name type="scientific">Phenylobacterium zucineum (strain HLK1)</name>
    <dbReference type="NCBI Taxonomy" id="450851"/>
    <lineage>
        <taxon>Bacteria</taxon>
        <taxon>Pseudomonadati</taxon>
        <taxon>Pseudomonadota</taxon>
        <taxon>Alphaproteobacteria</taxon>
        <taxon>Caulobacterales</taxon>
        <taxon>Caulobacteraceae</taxon>
        <taxon>Phenylobacterium</taxon>
    </lineage>
</organism>
<name>B4REX4_PHEZH</name>
<keyword evidence="6" id="KW-1003">Cell membrane</keyword>
<dbReference type="KEGG" id="pzu:PHZ_c0548"/>
<evidence type="ECO:0000256" key="4">
    <source>
        <dbReference type="ARBA" id="ARBA00022989"/>
    </source>
</evidence>
<keyword evidence="3 6" id="KW-0812">Transmembrane</keyword>
<keyword evidence="4 6" id="KW-1133">Transmembrane helix</keyword>
<dbReference type="EMBL" id="CP000747">
    <property type="protein sequence ID" value="ACG76962.1"/>
    <property type="molecule type" value="Genomic_DNA"/>
</dbReference>
<evidence type="ECO:0000256" key="3">
    <source>
        <dbReference type="ARBA" id="ARBA00022692"/>
    </source>
</evidence>
<dbReference type="Proteomes" id="UP000001868">
    <property type="component" value="Chromosome"/>
</dbReference>
<proteinExistence type="inferred from homology"/>
<protein>
    <recommendedName>
        <fullName evidence="6">SURF1-like protein</fullName>
    </recommendedName>
</protein>
<gene>
    <name evidence="7" type="ordered locus">PHZ_c0548</name>
</gene>
<dbReference type="CDD" id="cd06662">
    <property type="entry name" value="SURF1"/>
    <property type="match status" value="1"/>
</dbReference>
<dbReference type="InterPro" id="IPR045214">
    <property type="entry name" value="Surf1/Surf4"/>
</dbReference>
<dbReference type="RefSeq" id="WP_012521110.1">
    <property type="nucleotide sequence ID" value="NC_011144.1"/>
</dbReference>
<evidence type="ECO:0000256" key="1">
    <source>
        <dbReference type="ARBA" id="ARBA00004370"/>
    </source>
</evidence>
<feature type="transmembrane region" description="Helical" evidence="6">
    <location>
        <begin position="215"/>
        <end position="233"/>
    </location>
</feature>
<dbReference type="GO" id="GO:0005886">
    <property type="term" value="C:plasma membrane"/>
    <property type="evidence" value="ECO:0007669"/>
    <property type="project" value="UniProtKB-SubCell"/>
</dbReference>
<evidence type="ECO:0000313" key="8">
    <source>
        <dbReference type="Proteomes" id="UP000001868"/>
    </source>
</evidence>
<sequence length="238" mass="25279">MTDARRFPLGLTIATAISLAILLTLGTWQLQRLAWKRDLIARIEALQTAPARPLGPVLAAAARGEDVDFVRVAVTCPGLASAPYLELYGLREGQAGARLISACPAEGGGYGSILVDRGFVPDTVSARPPVDAADARPLEVTGVLRAPDAKSTFSPPNRPDRWFTRDIPAMAAALGAADPAPVFLMAETSSNPEWKGLTPAPVPANISNRHLEYAVTWYGLAAALLGVYAAMLLKRRKT</sequence>
<dbReference type="HOGENOM" id="CLU_047737_4_1_5"/>
<keyword evidence="5 6" id="KW-0472">Membrane</keyword>